<dbReference type="RefSeq" id="WP_204196779.1">
    <property type="nucleotide sequence ID" value="NZ_JAFEMC010000002.1"/>
</dbReference>
<gene>
    <name evidence="2" type="ORF">ILT43_06380</name>
</gene>
<dbReference type="InterPro" id="IPR041667">
    <property type="entry name" value="Cupin_8"/>
</dbReference>
<evidence type="ECO:0000313" key="2">
    <source>
        <dbReference type="EMBL" id="MBM6575993.1"/>
    </source>
</evidence>
<name>A0ABS2D4Z6_9SPHN</name>
<evidence type="ECO:0000259" key="1">
    <source>
        <dbReference type="PROSITE" id="PS51184"/>
    </source>
</evidence>
<comment type="caution">
    <text evidence="2">The sequence shown here is derived from an EMBL/GenBank/DDBJ whole genome shotgun (WGS) entry which is preliminary data.</text>
</comment>
<protein>
    <submittedName>
        <fullName evidence="2">Cupin-like domain-containing protein</fullName>
    </submittedName>
</protein>
<accession>A0ABS2D4Z6</accession>
<dbReference type="Pfam" id="PF13621">
    <property type="entry name" value="Cupin_8"/>
    <property type="match status" value="1"/>
</dbReference>
<dbReference type="PROSITE" id="PS51184">
    <property type="entry name" value="JMJC"/>
    <property type="match status" value="1"/>
</dbReference>
<keyword evidence="3" id="KW-1185">Reference proteome</keyword>
<dbReference type="InterPro" id="IPR003347">
    <property type="entry name" value="JmjC_dom"/>
</dbReference>
<dbReference type="SUPFAM" id="SSF51197">
    <property type="entry name" value="Clavaminate synthase-like"/>
    <property type="match status" value="1"/>
</dbReference>
<dbReference type="Gene3D" id="2.60.120.650">
    <property type="entry name" value="Cupin"/>
    <property type="match status" value="1"/>
</dbReference>
<evidence type="ECO:0000313" key="3">
    <source>
        <dbReference type="Proteomes" id="UP000763641"/>
    </source>
</evidence>
<reference evidence="2 3" key="1">
    <citation type="submission" date="2020-12" db="EMBL/GenBank/DDBJ databases">
        <title>Sphingomonas sp.</title>
        <authorList>
            <person name="Kim M.K."/>
        </authorList>
    </citation>
    <scope>NUCLEOTIDE SEQUENCE [LARGE SCALE GENOMIC DNA]</scope>
    <source>
        <strain evidence="2 3">BT552</strain>
    </source>
</reference>
<proteinExistence type="predicted"/>
<organism evidence="2 3">
    <name type="scientific">Sphingomonas longa</name>
    <dbReference type="NCBI Taxonomy" id="2778730"/>
    <lineage>
        <taxon>Bacteria</taxon>
        <taxon>Pseudomonadati</taxon>
        <taxon>Pseudomonadota</taxon>
        <taxon>Alphaproteobacteria</taxon>
        <taxon>Sphingomonadales</taxon>
        <taxon>Sphingomonadaceae</taxon>
        <taxon>Sphingomonas</taxon>
    </lineage>
</organism>
<sequence>MLRHSSAPDRRVAERSAVDGETFAREVVGEYRPIILRGQVRRWAAVRASGGGDRAMAEYLAAFGGGKPLDVMIGAPEIAGRFFYNHDLSGFNFQRQHVALGQLLGELLRFAEQDVASPHALYANAATAPEHLPGWDADNALDLPTGDAPARLWIGNATRVATHYDQSNNIACVVHGRRRFTLFPPEQIANLYIGPLDNTLAGPPSSMADPETPDLDRYPRFAEALEHAQVAELEPGDAIFVPAIWWHHVAALDPFNVLVNYWWNHEETASPFGALIHALMSVRDLPPPQKAAWRAWFDHYVFDADADTVAAHLPEHARGVLARGSPARTERLRGFLIRMLGGKV</sequence>
<dbReference type="PANTHER" id="PTHR12461">
    <property type="entry name" value="HYPOXIA-INDUCIBLE FACTOR 1 ALPHA INHIBITOR-RELATED"/>
    <property type="match status" value="1"/>
</dbReference>
<dbReference type="PANTHER" id="PTHR12461:SF105">
    <property type="entry name" value="HYPOXIA-INDUCIBLE FACTOR 1-ALPHA INHIBITOR"/>
    <property type="match status" value="1"/>
</dbReference>
<dbReference type="EMBL" id="JAFEMC010000002">
    <property type="protein sequence ID" value="MBM6575993.1"/>
    <property type="molecule type" value="Genomic_DNA"/>
</dbReference>
<dbReference type="SMART" id="SM00558">
    <property type="entry name" value="JmjC"/>
    <property type="match status" value="1"/>
</dbReference>
<dbReference type="Proteomes" id="UP000763641">
    <property type="component" value="Unassembled WGS sequence"/>
</dbReference>
<feature type="domain" description="JmjC" evidence="1">
    <location>
        <begin position="117"/>
        <end position="280"/>
    </location>
</feature>